<evidence type="ECO:0000313" key="6">
    <source>
        <dbReference type="EMBL" id="CZS92054.1"/>
    </source>
</evidence>
<dbReference type="GO" id="GO:0006508">
    <property type="term" value="P:proteolysis"/>
    <property type="evidence" value="ECO:0007669"/>
    <property type="project" value="UniProtKB-KW"/>
</dbReference>
<keyword evidence="3" id="KW-0645">Protease</keyword>
<evidence type="ECO:0000256" key="1">
    <source>
        <dbReference type="ARBA" id="ARBA00007447"/>
    </source>
</evidence>
<comment type="caution">
    <text evidence="6">The sequence shown here is derived from an EMBL/GenBank/DDBJ whole genome shotgun (WGS) entry which is preliminary data.</text>
</comment>
<keyword evidence="4" id="KW-0732">Signal</keyword>
<dbReference type="PROSITE" id="PS51767">
    <property type="entry name" value="PEPTIDASE_A1"/>
    <property type="match status" value="1"/>
</dbReference>
<feature type="signal peptide" evidence="4">
    <location>
        <begin position="1"/>
        <end position="18"/>
    </location>
</feature>
<keyword evidence="3" id="KW-0378">Hydrolase</keyword>
<dbReference type="SUPFAM" id="SSF50630">
    <property type="entry name" value="Acid proteases"/>
    <property type="match status" value="1"/>
</dbReference>
<protein>
    <submittedName>
        <fullName evidence="6">Related to rhizopuspepsin-2</fullName>
    </submittedName>
</protein>
<dbReference type="PANTHER" id="PTHR47966:SF51">
    <property type="entry name" value="BETA-SITE APP-CLEAVING ENZYME, ISOFORM A-RELATED"/>
    <property type="match status" value="1"/>
</dbReference>
<dbReference type="Gene3D" id="2.40.70.10">
    <property type="entry name" value="Acid Proteases"/>
    <property type="match status" value="2"/>
</dbReference>
<evidence type="ECO:0000259" key="5">
    <source>
        <dbReference type="PROSITE" id="PS51767"/>
    </source>
</evidence>
<name>A0A1E1K654_9HELO</name>
<dbReference type="PRINTS" id="PR00792">
    <property type="entry name" value="PEPSIN"/>
</dbReference>
<keyword evidence="7" id="KW-1185">Reference proteome</keyword>
<dbReference type="AlphaFoldDB" id="A0A1E1K654"/>
<dbReference type="Proteomes" id="UP000178129">
    <property type="component" value="Unassembled WGS sequence"/>
</dbReference>
<comment type="similarity">
    <text evidence="1 3">Belongs to the peptidase A1 family.</text>
</comment>
<evidence type="ECO:0000313" key="7">
    <source>
        <dbReference type="Proteomes" id="UP000178129"/>
    </source>
</evidence>
<dbReference type="CDD" id="cd05471">
    <property type="entry name" value="pepsin_like"/>
    <property type="match status" value="1"/>
</dbReference>
<feature type="chain" id="PRO_5009445761" evidence="4">
    <location>
        <begin position="19"/>
        <end position="384"/>
    </location>
</feature>
<dbReference type="EMBL" id="FJUW01000005">
    <property type="protein sequence ID" value="CZS92054.1"/>
    <property type="molecule type" value="Genomic_DNA"/>
</dbReference>
<accession>A0A1E1K654</accession>
<sequence length="384" mass="41465">MFFNNLLVVATVISLVSASPIEHHDTKRPIVVPMRRITNVSSVSGKDRLAARRGLTTLGSRASSGALQNWDIQYVAPVEIGGKIWQLNVDTGSANTWCGARKPCEKSATGISTGRKISLIYGKGEMHGIEYKDTVSFAGLTVKSQSIGSATSTKEMIMVDGIFGLGPVELTDYHTSGIKRVPTFMNNLKAQGSIATEVFAISYRPESGNHMNDINGELTIGGIDTSKYTGDLTYFPRVTTGPNAGYWGIAVTKFTYGSTTLLSNVTAVVDSGSTMITLPTAAYNAFLSASGGQRCDQDLVCWTTKPTANFGITFGSRTYTLTPAQYLFPAAQYAPWDVPTGKYWAYIDEGDHSKHSALIGQKFLENYYSVYDAPNARIGFAVNS</sequence>
<dbReference type="InterPro" id="IPR001461">
    <property type="entry name" value="Aspartic_peptidase_A1"/>
</dbReference>
<feature type="domain" description="Peptidase A1" evidence="5">
    <location>
        <begin position="74"/>
        <end position="381"/>
    </location>
</feature>
<organism evidence="6 7">
    <name type="scientific">Rhynchosporium graminicola</name>
    <dbReference type="NCBI Taxonomy" id="2792576"/>
    <lineage>
        <taxon>Eukaryota</taxon>
        <taxon>Fungi</taxon>
        <taxon>Dikarya</taxon>
        <taxon>Ascomycota</taxon>
        <taxon>Pezizomycotina</taxon>
        <taxon>Leotiomycetes</taxon>
        <taxon>Helotiales</taxon>
        <taxon>Ploettnerulaceae</taxon>
        <taxon>Rhynchosporium</taxon>
    </lineage>
</organism>
<evidence type="ECO:0000256" key="3">
    <source>
        <dbReference type="RuleBase" id="RU000454"/>
    </source>
</evidence>
<dbReference type="PANTHER" id="PTHR47966">
    <property type="entry name" value="BETA-SITE APP-CLEAVING ENZYME, ISOFORM A-RELATED"/>
    <property type="match status" value="1"/>
</dbReference>
<dbReference type="InterPro" id="IPR021109">
    <property type="entry name" value="Peptidase_aspartic_dom_sf"/>
</dbReference>
<proteinExistence type="inferred from homology"/>
<dbReference type="STRING" id="914237.A0A1E1K654"/>
<reference evidence="7" key="1">
    <citation type="submission" date="2016-03" db="EMBL/GenBank/DDBJ databases">
        <authorList>
            <person name="Ploux O."/>
        </authorList>
    </citation>
    <scope>NUCLEOTIDE SEQUENCE [LARGE SCALE GENOMIC DNA]</scope>
    <source>
        <strain evidence="7">UK7</strain>
    </source>
</reference>
<dbReference type="InterPro" id="IPR034164">
    <property type="entry name" value="Pepsin-like_dom"/>
</dbReference>
<dbReference type="GO" id="GO:0004190">
    <property type="term" value="F:aspartic-type endopeptidase activity"/>
    <property type="evidence" value="ECO:0007669"/>
    <property type="project" value="UniProtKB-KW"/>
</dbReference>
<gene>
    <name evidence="6" type="ORF">RCO7_11553</name>
</gene>
<evidence type="ECO:0000256" key="4">
    <source>
        <dbReference type="SAM" id="SignalP"/>
    </source>
</evidence>
<dbReference type="InParanoid" id="A0A1E1K654"/>
<dbReference type="InterPro" id="IPR033121">
    <property type="entry name" value="PEPTIDASE_A1"/>
</dbReference>
<dbReference type="PROSITE" id="PS00141">
    <property type="entry name" value="ASP_PROTEASE"/>
    <property type="match status" value="1"/>
</dbReference>
<dbReference type="InterPro" id="IPR001969">
    <property type="entry name" value="Aspartic_peptidase_AS"/>
</dbReference>
<dbReference type="Pfam" id="PF00026">
    <property type="entry name" value="Asp"/>
    <property type="match status" value="1"/>
</dbReference>
<keyword evidence="2 3" id="KW-0064">Aspartyl protease</keyword>
<evidence type="ECO:0000256" key="2">
    <source>
        <dbReference type="ARBA" id="ARBA00022750"/>
    </source>
</evidence>